<keyword evidence="1" id="KW-1133">Transmembrane helix</keyword>
<feature type="transmembrane region" description="Helical" evidence="1">
    <location>
        <begin position="35"/>
        <end position="58"/>
    </location>
</feature>
<gene>
    <name evidence="2" type="ORF">AVDCRST_MAG06-2343</name>
</gene>
<dbReference type="AlphaFoldDB" id="A0A6J4P7Q0"/>
<sequence>METDAGSDRTGSQRRGTRRSVAHVVDAVRARLAQVVWLVCVLAALVLAVGALLVALGADEGNDLVSFVLAGTDTVDLGVFSRDDGLTQFVGKDAGVRNALVNWGIGAIAWLVLGRVLDRLIRP</sequence>
<keyword evidence="1" id="KW-0812">Transmembrane</keyword>
<protein>
    <submittedName>
        <fullName evidence="2">Uncharacterized protein</fullName>
    </submittedName>
</protein>
<evidence type="ECO:0000256" key="1">
    <source>
        <dbReference type="SAM" id="Phobius"/>
    </source>
</evidence>
<feature type="transmembrane region" description="Helical" evidence="1">
    <location>
        <begin position="100"/>
        <end position="117"/>
    </location>
</feature>
<dbReference type="RefSeq" id="WP_295659742.1">
    <property type="nucleotide sequence ID" value="NZ_CADCUP010000155.1"/>
</dbReference>
<evidence type="ECO:0000313" key="2">
    <source>
        <dbReference type="EMBL" id="CAA9403322.1"/>
    </source>
</evidence>
<proteinExistence type="predicted"/>
<dbReference type="EMBL" id="CADCUP010000155">
    <property type="protein sequence ID" value="CAA9403322.1"/>
    <property type="molecule type" value="Genomic_DNA"/>
</dbReference>
<name>A0A6J4P7Q0_9ACTN</name>
<accession>A0A6J4P7Q0</accession>
<keyword evidence="1" id="KW-0472">Membrane</keyword>
<organism evidence="2">
    <name type="scientific">uncultured Nocardioides sp</name>
    <dbReference type="NCBI Taxonomy" id="198441"/>
    <lineage>
        <taxon>Bacteria</taxon>
        <taxon>Bacillati</taxon>
        <taxon>Actinomycetota</taxon>
        <taxon>Actinomycetes</taxon>
        <taxon>Propionibacteriales</taxon>
        <taxon>Nocardioidaceae</taxon>
        <taxon>Nocardioides</taxon>
        <taxon>environmental samples</taxon>
    </lineage>
</organism>
<reference evidence="2" key="1">
    <citation type="submission" date="2020-02" db="EMBL/GenBank/DDBJ databases">
        <authorList>
            <person name="Meier V. D."/>
        </authorList>
    </citation>
    <scope>NUCLEOTIDE SEQUENCE</scope>
    <source>
        <strain evidence="2">AVDCRST_MAG06</strain>
    </source>
</reference>